<dbReference type="InterPro" id="IPR003787">
    <property type="entry name" value="Sulphur_relay_DsrE/F-like"/>
</dbReference>
<gene>
    <name evidence="1" type="ORF">HMPREF9444_01552</name>
</gene>
<protein>
    <submittedName>
        <fullName evidence="1">Uncharacterized protein</fullName>
    </submittedName>
</protein>
<evidence type="ECO:0000313" key="1">
    <source>
        <dbReference type="EMBL" id="EFY06671.1"/>
    </source>
</evidence>
<dbReference type="AlphaFoldDB" id="E8LLD9"/>
<dbReference type="Proteomes" id="UP000018458">
    <property type="component" value="Unassembled WGS sequence"/>
</dbReference>
<proteinExistence type="predicted"/>
<dbReference type="HOGENOM" id="CLU_2083646_0_0_6"/>
<dbReference type="SUPFAM" id="SSF75169">
    <property type="entry name" value="DsrEFH-like"/>
    <property type="match status" value="1"/>
</dbReference>
<dbReference type="EMBL" id="AEVO01000094">
    <property type="protein sequence ID" value="EFY06671.1"/>
    <property type="molecule type" value="Genomic_DNA"/>
</dbReference>
<name>E8LLD9_SUCHY</name>
<dbReference type="Pfam" id="PF02635">
    <property type="entry name" value="DsrE"/>
    <property type="match status" value="1"/>
</dbReference>
<organism evidence="1 2">
    <name type="scientific">Succinatimonas hippei (strain DSM 22608 / JCM 16073 / KCTC 15190 / YIT 12066)</name>
    <dbReference type="NCBI Taxonomy" id="762983"/>
    <lineage>
        <taxon>Bacteria</taxon>
        <taxon>Pseudomonadati</taxon>
        <taxon>Pseudomonadota</taxon>
        <taxon>Gammaproteobacteria</taxon>
        <taxon>Aeromonadales</taxon>
        <taxon>Succinivibrionaceae</taxon>
        <taxon>Succinatimonas</taxon>
    </lineage>
</organism>
<evidence type="ECO:0000313" key="2">
    <source>
        <dbReference type="Proteomes" id="UP000018458"/>
    </source>
</evidence>
<dbReference type="OrthoDB" id="9787483at2"/>
<keyword evidence="2" id="KW-1185">Reference proteome</keyword>
<dbReference type="InterPro" id="IPR027396">
    <property type="entry name" value="DsrEFH-like"/>
</dbReference>
<dbReference type="Gene3D" id="3.40.1260.10">
    <property type="entry name" value="DsrEFH-like"/>
    <property type="match status" value="1"/>
</dbReference>
<accession>E8LLD9</accession>
<dbReference type="STRING" id="762983.HMPREF9444_01552"/>
<comment type="caution">
    <text evidence="1">The sequence shown here is derived from an EMBL/GenBank/DDBJ whole genome shotgun (WGS) entry which is preliminary data.</text>
</comment>
<dbReference type="RefSeq" id="WP_009143727.1">
    <property type="nucleotide sequence ID" value="NZ_GL831027.1"/>
</dbReference>
<reference evidence="1 2" key="1">
    <citation type="submission" date="2011-01" db="EMBL/GenBank/DDBJ databases">
        <authorList>
            <person name="Weinstock G."/>
            <person name="Sodergren E."/>
            <person name="Clifton S."/>
            <person name="Fulton L."/>
            <person name="Fulton B."/>
            <person name="Courtney L."/>
            <person name="Fronick C."/>
            <person name="Harrison M."/>
            <person name="Strong C."/>
            <person name="Farmer C."/>
            <person name="Delahaunty K."/>
            <person name="Markovic C."/>
            <person name="Hall O."/>
            <person name="Minx P."/>
            <person name="Tomlinson C."/>
            <person name="Mitreva M."/>
            <person name="Hou S."/>
            <person name="Chen J."/>
            <person name="Wollam A."/>
            <person name="Pepin K.H."/>
            <person name="Johnson M."/>
            <person name="Bhonagiri V."/>
            <person name="Zhang X."/>
            <person name="Suruliraj S."/>
            <person name="Warren W."/>
            <person name="Chinwalla A."/>
            <person name="Mardis E.R."/>
            <person name="Wilson R.K."/>
        </authorList>
    </citation>
    <scope>NUCLEOTIDE SEQUENCE [LARGE SCALE GENOMIC DNA]</scope>
    <source>
        <strain evidence="2">DSM 22608 / JCM 16073 / KCTC 15190 / YIT 12066</strain>
    </source>
</reference>
<sequence>MRLFYIVSKSPACSAVHETALEKIKESLAAGHKVQGIFFINEGAQCASSLYEDGSVGGKTQSSYISLAKEHEFPLLVCGRAFKTCGFNASVLKTGYLLSGNIELVMKLNDCDEVKEF</sequence>